<gene>
    <name evidence="3" type="ORF">FAD_1238</name>
</gene>
<comment type="similarity">
    <text evidence="1">Belongs to the short-chain dehydrogenases/reductases (SDR) family.</text>
</comment>
<dbReference type="Proteomes" id="UP000192050">
    <property type="component" value="Chromosome"/>
</dbReference>
<protein>
    <submittedName>
        <fullName evidence="3">3-oxoacyl-[acyl-carrier-protein] reductase</fullName>
    </submittedName>
</protein>
<name>A0A1V0N4U3_9ARCH</name>
<dbReference type="PANTHER" id="PTHR43477">
    <property type="entry name" value="DIHYDROANTICAPSIN 7-DEHYDROGENASE"/>
    <property type="match status" value="1"/>
</dbReference>
<dbReference type="CDD" id="cd05233">
    <property type="entry name" value="SDR_c"/>
    <property type="match status" value="1"/>
</dbReference>
<dbReference type="STRING" id="74969.FAD_1238"/>
<dbReference type="InterPro" id="IPR036291">
    <property type="entry name" value="NAD(P)-bd_dom_sf"/>
</dbReference>
<dbReference type="AlphaFoldDB" id="A0A1V0N4U3"/>
<dbReference type="KEGG" id="fai:FAD_1238"/>
<dbReference type="InterPro" id="IPR002347">
    <property type="entry name" value="SDR_fam"/>
</dbReference>
<keyword evidence="2" id="KW-0560">Oxidoreductase</keyword>
<dbReference type="GO" id="GO:0016491">
    <property type="term" value="F:oxidoreductase activity"/>
    <property type="evidence" value="ECO:0007669"/>
    <property type="project" value="UniProtKB-KW"/>
</dbReference>
<evidence type="ECO:0000256" key="2">
    <source>
        <dbReference type="ARBA" id="ARBA00023002"/>
    </source>
</evidence>
<keyword evidence="4" id="KW-1185">Reference proteome</keyword>
<evidence type="ECO:0000313" key="4">
    <source>
        <dbReference type="Proteomes" id="UP000192050"/>
    </source>
</evidence>
<proteinExistence type="inferred from homology"/>
<sequence length="242" mass="26708">MVANGIHMSGKNILIAGTGELGKSLSYDLLLQNNRVIINSRDAGKLKEIVSEFSIYGKIDYIAMELKDEGSCKNLVVKAAESIKHIDSLIVMVGGFIEDSIENLDGLESMITNHLKIPLYLSKYALEHMVYGSSIIFVSNSSISIKNKTNLLSYSISKYALEKSAKIMAAELLEKGIRVNVVAPEYIKQNFEIGRNYSKMRKYGDLETPPEDISDLIDFLVEGKSSWINGAIIPVDGGHSLK</sequence>
<accession>A0A1V0N4U3</accession>
<dbReference type="InterPro" id="IPR051122">
    <property type="entry name" value="SDR_DHRS6-like"/>
</dbReference>
<dbReference type="Pfam" id="PF13561">
    <property type="entry name" value="adh_short_C2"/>
    <property type="match status" value="1"/>
</dbReference>
<evidence type="ECO:0000313" key="3">
    <source>
        <dbReference type="EMBL" id="ARD85109.1"/>
    </source>
</evidence>
<evidence type="ECO:0000256" key="1">
    <source>
        <dbReference type="ARBA" id="ARBA00006484"/>
    </source>
</evidence>
<dbReference type="PANTHER" id="PTHR43477:SF1">
    <property type="entry name" value="DIHYDROANTICAPSIN 7-DEHYDROGENASE"/>
    <property type="match status" value="1"/>
</dbReference>
<dbReference type="SUPFAM" id="SSF51735">
    <property type="entry name" value="NAD(P)-binding Rossmann-fold domains"/>
    <property type="match status" value="1"/>
</dbReference>
<dbReference type="EMBL" id="CP015363">
    <property type="protein sequence ID" value="ARD85109.1"/>
    <property type="molecule type" value="Genomic_DNA"/>
</dbReference>
<reference evidence="3 4" key="1">
    <citation type="submission" date="2011-10" db="EMBL/GenBank/DDBJ databases">
        <title>Metabolic and evolutionary patterns in the extreme acidophile Ferroplasma acidiphilum.</title>
        <authorList>
            <person name="Golyshina O.V."/>
            <person name="Kozyavkin S.A."/>
            <person name="Tatusov R.L."/>
            <person name="Slesarev A.I."/>
            <person name="Golyshin P.N."/>
        </authorList>
    </citation>
    <scope>NUCLEOTIDE SEQUENCE [LARGE SCALE GENOMIC DNA]</scope>
    <source>
        <strain evidence="4">Y</strain>
    </source>
</reference>
<organism evidence="3 4">
    <name type="scientific">Ferroplasma acidiphilum</name>
    <dbReference type="NCBI Taxonomy" id="74969"/>
    <lineage>
        <taxon>Archaea</taxon>
        <taxon>Methanobacteriati</taxon>
        <taxon>Thermoplasmatota</taxon>
        <taxon>Thermoplasmata</taxon>
        <taxon>Thermoplasmatales</taxon>
        <taxon>Ferroplasmaceae</taxon>
        <taxon>Ferroplasma</taxon>
    </lineage>
</organism>
<dbReference type="Gene3D" id="3.40.50.720">
    <property type="entry name" value="NAD(P)-binding Rossmann-like Domain"/>
    <property type="match status" value="1"/>
</dbReference>